<keyword evidence="1" id="KW-0732">Signal</keyword>
<proteinExistence type="predicted"/>
<sequence>MTMAGLTMAGWIASLALAPPMQAGAATPCTPPPLPAALAGWEPGVAVAAGTGAAGAPMLTIGGGARATLVATNTLRYAHAPDKAAAPGSFGGLFAFTVARAGRYRVALGGGAWIDVVQGDRALISVAHDHGPACSPIRKMVDFDLTPGRYLLQVSGSKTRALPLMVATVAR</sequence>
<comment type="caution">
    <text evidence="2">The sequence shown here is derived from an EMBL/GenBank/DDBJ whole genome shotgun (WGS) entry which is preliminary data.</text>
</comment>
<gene>
    <name evidence="2" type="ORF">GCM10009102_35280</name>
</gene>
<accession>A0ABN1I1R2</accession>
<dbReference type="EMBL" id="BAAAES010000026">
    <property type="protein sequence ID" value="GAA0679561.1"/>
    <property type="molecule type" value="Genomic_DNA"/>
</dbReference>
<evidence type="ECO:0008006" key="4">
    <source>
        <dbReference type="Google" id="ProtNLM"/>
    </source>
</evidence>
<reference evidence="2 3" key="1">
    <citation type="journal article" date="2019" name="Int. J. Syst. Evol. Microbiol.">
        <title>The Global Catalogue of Microorganisms (GCM) 10K type strain sequencing project: providing services to taxonomists for standard genome sequencing and annotation.</title>
        <authorList>
            <consortium name="The Broad Institute Genomics Platform"/>
            <consortium name="The Broad Institute Genome Sequencing Center for Infectious Disease"/>
            <person name="Wu L."/>
            <person name="Ma J."/>
        </authorList>
    </citation>
    <scope>NUCLEOTIDE SEQUENCE [LARGE SCALE GENOMIC DNA]</scope>
    <source>
        <strain evidence="2 3">JCM 14603</strain>
    </source>
</reference>
<name>A0ABN1I1R2_9SPHN</name>
<feature type="signal peptide" evidence="1">
    <location>
        <begin position="1"/>
        <end position="25"/>
    </location>
</feature>
<dbReference type="Proteomes" id="UP001500238">
    <property type="component" value="Unassembled WGS sequence"/>
</dbReference>
<evidence type="ECO:0000256" key="1">
    <source>
        <dbReference type="SAM" id="SignalP"/>
    </source>
</evidence>
<evidence type="ECO:0000313" key="2">
    <source>
        <dbReference type="EMBL" id="GAA0679561.1"/>
    </source>
</evidence>
<feature type="chain" id="PRO_5047046119" description="Homogentisate 1,2-dioxygenase" evidence="1">
    <location>
        <begin position="26"/>
        <end position="171"/>
    </location>
</feature>
<protein>
    <recommendedName>
        <fullName evidence="4">Homogentisate 1,2-dioxygenase</fullName>
    </recommendedName>
</protein>
<dbReference type="RefSeq" id="WP_163957128.1">
    <property type="nucleotide sequence ID" value="NZ_BAAAES010000026.1"/>
</dbReference>
<keyword evidence="3" id="KW-1185">Reference proteome</keyword>
<evidence type="ECO:0000313" key="3">
    <source>
        <dbReference type="Proteomes" id="UP001500238"/>
    </source>
</evidence>
<organism evidence="2 3">
    <name type="scientific">Sphingomonas insulae</name>
    <dbReference type="NCBI Taxonomy" id="424800"/>
    <lineage>
        <taxon>Bacteria</taxon>
        <taxon>Pseudomonadati</taxon>
        <taxon>Pseudomonadota</taxon>
        <taxon>Alphaproteobacteria</taxon>
        <taxon>Sphingomonadales</taxon>
        <taxon>Sphingomonadaceae</taxon>
        <taxon>Sphingomonas</taxon>
    </lineage>
</organism>